<dbReference type="InterPro" id="IPR041677">
    <property type="entry name" value="DNA2/NAM7_AAA_11"/>
</dbReference>
<accession>A0ABT9QSQ3</accession>
<dbReference type="InterPro" id="IPR047187">
    <property type="entry name" value="SF1_C_Upf1"/>
</dbReference>
<dbReference type="Gene3D" id="3.40.50.1460">
    <property type="match status" value="1"/>
</dbReference>
<dbReference type="SUPFAM" id="SSF52540">
    <property type="entry name" value="P-loop containing nucleoside triphosphate hydrolases"/>
    <property type="match status" value="1"/>
</dbReference>
<dbReference type="CDD" id="cd18808">
    <property type="entry name" value="SF1_C_Upf1"/>
    <property type="match status" value="1"/>
</dbReference>
<dbReference type="Pfam" id="PF00656">
    <property type="entry name" value="Peptidase_C14"/>
    <property type="match status" value="1"/>
</dbReference>
<dbReference type="InterPro" id="IPR041679">
    <property type="entry name" value="DNA2/NAM7-like_C"/>
</dbReference>
<feature type="domain" description="DNA2/NAM7 helicase-like C-terminal" evidence="8">
    <location>
        <begin position="925"/>
        <end position="1104"/>
    </location>
</feature>
<dbReference type="EMBL" id="JAUSQU010000001">
    <property type="protein sequence ID" value="MDP9849787.1"/>
    <property type="molecule type" value="Genomic_DNA"/>
</dbReference>
<dbReference type="NCBIfam" id="NF047832">
    <property type="entry name" value="caspase_w_EACC1"/>
    <property type="match status" value="1"/>
</dbReference>
<sequence>MLIGTETYRDGRFESLPSARSDVWQLQQVLEHRSIGGFASVKVVADPSADDMCLEISEFLESCDSDELALLYITGHGTRLSQSTGEFFFVAADTNFDRIMETGVSAGFVNERLEACWAPQKVAVLDCCRSGGFALGLRTHDGKPLRATKSVEPVPLDSRGVYVIASSRAGEDSFAGADTAEGPEPSAFTAQVVEALRTGKAGRDSAGQVSVDDLFEYVNRRMRGLGIQIPVKSAHAVDDRIILASCPQGAAPLLVPLTQRSISSMPEISHTQGTVTASKAPSTVPMWSQLLDYYRKCVLSDEAETPLLTVADRGRSYACLTGTERFLSGDLDDDGSAPITSEVASFLDKVAGQDVELWAGYPAVVLTGPRGKSSWRAPRFAPLLIRRVEAVSEAGTVRLKPYGPVLPHPQLAHDWLGPEEAAELASTYQPTWHAGQHDLMAVNLRSLLRNEFELPCVQELRPDRLVERIDVHTPGHGARNAAVIFFAPRDTTGTKRLLDDFVAIAEKSSEIHRTALAALAPDAIAPLEPSEEIRLVTPLSINEAQAAVLRSALTQRLTVATGPPGTGKSQLVANLIATAVANGRSVLVASTNNQAVDEIWQRCERLVPGSVVRTGSRGGEKDYTQEESAALQRLSIIPLLNRNPVTLSADLDLAMDALSALREELAAAAYIERELYQAGEEREEHASRLGCAVPMFAERLGNDEELTRWELKADRVARARFLGRWRRNRLLRRLGLPSGLDDAEACAAVAEFADAEGRWRKQRHRTRVVRTDAELTEAFSMAEAEVHSSSTALLESAVRIKAREGRQAILGLLQAKEASSSDWSALKAVLPHVRSWAVTSLSARRFPPNPALFDLVIIDEASQCAIPHVIPLLFRARHALIIGDVMQLPHIAKIVPEQEAVIRGGAGLRADWLEKRRLAYRRHSAFHAAEHAAGGSMLLDEHYRCHPDIAAISNDLFYDGALTVLTDIRSRPAVKRPAITWAPVKGRALRPNSGGSWLNQAEVDKVSECVGYLLRHLPEEASIGVVTPFKPQKEALQERFTGQSRVRVGTVHTFQGGECDAMVFSLVAAEEMHPGAVNWIDRQLNLWNVAITRARSHLIVVGDPELWKKRGGVAAALLQAADGAGQAGSRSDNERDDLLLRLYRRLRGVSGATVDLGGTVNGYLIDARLEIDGKITAVLLDRGPQEGVDHARHLRLMLRRQKLLETPSSGGSAVRFPAWRLYDVSIISEAFK</sequence>
<evidence type="ECO:0000313" key="10">
    <source>
        <dbReference type="Proteomes" id="UP001225356"/>
    </source>
</evidence>
<evidence type="ECO:0000256" key="1">
    <source>
        <dbReference type="ARBA" id="ARBA00007913"/>
    </source>
</evidence>
<keyword evidence="3" id="KW-0378">Hydrolase</keyword>
<dbReference type="PANTHER" id="PTHR43788:SF8">
    <property type="entry name" value="DNA-BINDING PROTEIN SMUBP-2"/>
    <property type="match status" value="1"/>
</dbReference>
<dbReference type="PANTHER" id="PTHR43788">
    <property type="entry name" value="DNA2/NAM7 HELICASE FAMILY MEMBER"/>
    <property type="match status" value="1"/>
</dbReference>
<dbReference type="InterPro" id="IPR029030">
    <property type="entry name" value="Caspase-like_dom_sf"/>
</dbReference>
<evidence type="ECO:0000256" key="5">
    <source>
        <dbReference type="ARBA" id="ARBA00022840"/>
    </source>
</evidence>
<organism evidence="9 10">
    <name type="scientific">Streptosporangium lutulentum</name>
    <dbReference type="NCBI Taxonomy" id="1461250"/>
    <lineage>
        <taxon>Bacteria</taxon>
        <taxon>Bacillati</taxon>
        <taxon>Actinomycetota</taxon>
        <taxon>Actinomycetes</taxon>
        <taxon>Streptosporangiales</taxon>
        <taxon>Streptosporangiaceae</taxon>
        <taxon>Streptosporangium</taxon>
    </lineage>
</organism>
<evidence type="ECO:0008006" key="11">
    <source>
        <dbReference type="Google" id="ProtNLM"/>
    </source>
</evidence>
<dbReference type="Pfam" id="PF13086">
    <property type="entry name" value="AAA_11"/>
    <property type="match status" value="1"/>
</dbReference>
<dbReference type="SUPFAM" id="SSF52129">
    <property type="entry name" value="Caspase-like"/>
    <property type="match status" value="1"/>
</dbReference>
<feature type="domain" description="DNA2/NAM7 helicase helicase" evidence="7">
    <location>
        <begin position="541"/>
        <end position="889"/>
    </location>
</feature>
<comment type="caution">
    <text evidence="9">The sequence shown here is derived from an EMBL/GenBank/DDBJ whole genome shotgun (WGS) entry which is preliminary data.</text>
</comment>
<dbReference type="RefSeq" id="WP_307567821.1">
    <property type="nucleotide sequence ID" value="NZ_JAUSQU010000001.1"/>
</dbReference>
<dbReference type="InterPro" id="IPR027417">
    <property type="entry name" value="P-loop_NTPase"/>
</dbReference>
<proteinExistence type="inferred from homology"/>
<comment type="similarity">
    <text evidence="1">Belongs to the DNA2/NAM7 helicase family.</text>
</comment>
<keyword evidence="2" id="KW-0547">Nucleotide-binding</keyword>
<keyword evidence="5" id="KW-0067">ATP-binding</keyword>
<reference evidence="9 10" key="1">
    <citation type="submission" date="2023-07" db="EMBL/GenBank/DDBJ databases">
        <title>Sequencing the genomes of 1000 actinobacteria strains.</title>
        <authorList>
            <person name="Klenk H.-P."/>
        </authorList>
    </citation>
    <scope>NUCLEOTIDE SEQUENCE [LARGE SCALE GENOMIC DNA]</scope>
    <source>
        <strain evidence="9 10">DSM 46740</strain>
    </source>
</reference>
<feature type="domain" description="Peptidase C14 caspase" evidence="6">
    <location>
        <begin position="2"/>
        <end position="237"/>
    </location>
</feature>
<evidence type="ECO:0000256" key="4">
    <source>
        <dbReference type="ARBA" id="ARBA00022806"/>
    </source>
</evidence>
<dbReference type="InterPro" id="IPR011600">
    <property type="entry name" value="Pept_C14_caspase"/>
</dbReference>
<dbReference type="Proteomes" id="UP001225356">
    <property type="component" value="Unassembled WGS sequence"/>
</dbReference>
<keyword evidence="4" id="KW-0347">Helicase</keyword>
<evidence type="ECO:0000313" key="9">
    <source>
        <dbReference type="EMBL" id="MDP9849787.1"/>
    </source>
</evidence>
<evidence type="ECO:0000256" key="2">
    <source>
        <dbReference type="ARBA" id="ARBA00022741"/>
    </source>
</evidence>
<evidence type="ECO:0000259" key="6">
    <source>
        <dbReference type="Pfam" id="PF00656"/>
    </source>
</evidence>
<evidence type="ECO:0000259" key="7">
    <source>
        <dbReference type="Pfam" id="PF13086"/>
    </source>
</evidence>
<gene>
    <name evidence="9" type="ORF">J2853_008998</name>
</gene>
<dbReference type="Gene3D" id="3.40.50.300">
    <property type="entry name" value="P-loop containing nucleotide triphosphate hydrolases"/>
    <property type="match status" value="2"/>
</dbReference>
<dbReference type="Pfam" id="PF13087">
    <property type="entry name" value="AAA_12"/>
    <property type="match status" value="1"/>
</dbReference>
<keyword evidence="10" id="KW-1185">Reference proteome</keyword>
<protein>
    <recommendedName>
        <fullName evidence="11">Caspase domain-containing protein</fullName>
    </recommendedName>
</protein>
<evidence type="ECO:0000256" key="3">
    <source>
        <dbReference type="ARBA" id="ARBA00022801"/>
    </source>
</evidence>
<dbReference type="InterPro" id="IPR050534">
    <property type="entry name" value="Coronavir_polyprotein_1ab"/>
</dbReference>
<evidence type="ECO:0000259" key="8">
    <source>
        <dbReference type="Pfam" id="PF13087"/>
    </source>
</evidence>
<name>A0ABT9QSQ3_9ACTN</name>